<evidence type="ECO:0008006" key="3">
    <source>
        <dbReference type="Google" id="ProtNLM"/>
    </source>
</evidence>
<keyword evidence="2" id="KW-1185">Reference proteome</keyword>
<dbReference type="PANTHER" id="PTHR37489:SF1">
    <property type="entry name" value="DUF3500 DOMAIN-CONTAINING PROTEIN"/>
    <property type="match status" value="1"/>
</dbReference>
<dbReference type="InterPro" id="IPR021889">
    <property type="entry name" value="DUF3500"/>
</dbReference>
<name>A0A517MGQ6_9BACT</name>
<dbReference type="KEGG" id="rml:FF011L_28520"/>
<proteinExistence type="predicted"/>
<gene>
    <name evidence="1" type="ORF">FF011L_28520</name>
</gene>
<sequence>MEHGAPCSESEVSEIAINNFLDLSQGKPNMKPFVLTAIFLISVTVANAQEQKEEYKAPVAEIRQAAVAFLEGLGPELRKQASFSLDDKERRAWSNLPTTSFKREGVSFKEMSPEQRSLAHQLLQSTLSSQGYLKTTGIMHLDELLKAMAAERRPNRTPMFGHDLYWIGIFGNPSKDEAWGWQLDGHHLALNITVVGDEVSVRPAFMGSDPARLPEGTYSGWKVQNAEDEKGKQFFASLNEKQRAKAIIDNVAPRDVITGPTRGDQLKTPSGLSAGELNANQRRLLISLINEYAHNYEHNIAHIQMDRILETGIEKIHFAWAGTEEGKPYYYRIHGPTVIIEFDNHFPPGRNSGPVNHIHTVFREPGNDYAEDLLKKHLLESPHHQAEK</sequence>
<organism evidence="1 2">
    <name type="scientific">Roseimaritima multifibrata</name>
    <dbReference type="NCBI Taxonomy" id="1930274"/>
    <lineage>
        <taxon>Bacteria</taxon>
        <taxon>Pseudomonadati</taxon>
        <taxon>Planctomycetota</taxon>
        <taxon>Planctomycetia</taxon>
        <taxon>Pirellulales</taxon>
        <taxon>Pirellulaceae</taxon>
        <taxon>Roseimaritima</taxon>
    </lineage>
</organism>
<dbReference type="AlphaFoldDB" id="A0A517MGQ6"/>
<evidence type="ECO:0000313" key="2">
    <source>
        <dbReference type="Proteomes" id="UP000320672"/>
    </source>
</evidence>
<dbReference type="EMBL" id="CP036262">
    <property type="protein sequence ID" value="QDS94074.1"/>
    <property type="molecule type" value="Genomic_DNA"/>
</dbReference>
<dbReference type="Proteomes" id="UP000320672">
    <property type="component" value="Chromosome"/>
</dbReference>
<dbReference type="Pfam" id="PF12006">
    <property type="entry name" value="DUF3500"/>
    <property type="match status" value="1"/>
</dbReference>
<protein>
    <recommendedName>
        <fullName evidence="3">DUF3500 domain-containing protein</fullName>
    </recommendedName>
</protein>
<reference evidence="1 2" key="1">
    <citation type="submission" date="2019-02" db="EMBL/GenBank/DDBJ databases">
        <title>Deep-cultivation of Planctomycetes and their phenomic and genomic characterization uncovers novel biology.</title>
        <authorList>
            <person name="Wiegand S."/>
            <person name="Jogler M."/>
            <person name="Boedeker C."/>
            <person name="Pinto D."/>
            <person name="Vollmers J."/>
            <person name="Rivas-Marin E."/>
            <person name="Kohn T."/>
            <person name="Peeters S.H."/>
            <person name="Heuer A."/>
            <person name="Rast P."/>
            <person name="Oberbeckmann S."/>
            <person name="Bunk B."/>
            <person name="Jeske O."/>
            <person name="Meyerdierks A."/>
            <person name="Storesund J.E."/>
            <person name="Kallscheuer N."/>
            <person name="Luecker S."/>
            <person name="Lage O.M."/>
            <person name="Pohl T."/>
            <person name="Merkel B.J."/>
            <person name="Hornburger P."/>
            <person name="Mueller R.-W."/>
            <person name="Bruemmer F."/>
            <person name="Labrenz M."/>
            <person name="Spormann A.M."/>
            <person name="Op den Camp H."/>
            <person name="Overmann J."/>
            <person name="Amann R."/>
            <person name="Jetten M.S.M."/>
            <person name="Mascher T."/>
            <person name="Medema M.H."/>
            <person name="Devos D.P."/>
            <person name="Kaster A.-K."/>
            <person name="Ovreas L."/>
            <person name="Rohde M."/>
            <person name="Galperin M.Y."/>
            <person name="Jogler C."/>
        </authorList>
    </citation>
    <scope>NUCLEOTIDE SEQUENCE [LARGE SCALE GENOMIC DNA]</scope>
    <source>
        <strain evidence="1 2">FF011L</strain>
    </source>
</reference>
<evidence type="ECO:0000313" key="1">
    <source>
        <dbReference type="EMBL" id="QDS94074.1"/>
    </source>
</evidence>
<dbReference type="PANTHER" id="PTHR37489">
    <property type="entry name" value="DUF3500 DOMAIN-CONTAINING PROTEIN"/>
    <property type="match status" value="1"/>
</dbReference>
<accession>A0A517MGQ6</accession>